<comment type="caution">
    <text evidence="1">The sequence shown here is derived from an EMBL/GenBank/DDBJ whole genome shotgun (WGS) entry which is preliminary data.</text>
</comment>
<dbReference type="InterPro" id="IPR014904">
    <property type="entry name" value="YkuJ-like"/>
</dbReference>
<dbReference type="AlphaFoldDB" id="A0A7W3UMZ4"/>
<organism evidence="1 2">
    <name type="scientific">Limosilactobacillus rudii</name>
    <dbReference type="NCBI Taxonomy" id="2759755"/>
    <lineage>
        <taxon>Bacteria</taxon>
        <taxon>Bacillati</taxon>
        <taxon>Bacillota</taxon>
        <taxon>Bacilli</taxon>
        <taxon>Lactobacillales</taxon>
        <taxon>Lactobacillaceae</taxon>
        <taxon>Limosilactobacillus</taxon>
    </lineage>
</organism>
<accession>A0A7W3UMZ4</accession>
<evidence type="ECO:0000313" key="1">
    <source>
        <dbReference type="EMBL" id="MBB1097895.1"/>
    </source>
</evidence>
<dbReference type="EMBL" id="JACIVA010000051">
    <property type="protein sequence ID" value="MBB1097895.1"/>
    <property type="molecule type" value="Genomic_DNA"/>
</dbReference>
<dbReference type="InterPro" id="IPR038073">
    <property type="entry name" value="YkuJ-like_sf"/>
</dbReference>
<reference evidence="1 2" key="1">
    <citation type="submission" date="2020-07" db="EMBL/GenBank/DDBJ databases">
        <title>Description of Limosilactobacillus balticus sp. nov., Limosilactobacillus agrestis sp. nov., Limosilactobacillus albertensis sp. nov., Limosilactobacillus rudii sp. nov., Limosilactobacillus fastidiosus sp. nov., five novel Limosilactobacillus species isolated from the vertebrate gastrointestinal tract, and proposal of 6 subspecies of Limosilactobacillus reuteri adapted to the gastrointestinal tract of specific vertebrate hosts.</title>
        <authorList>
            <person name="Li F."/>
            <person name="Cheng C."/>
            <person name="Zheng J."/>
            <person name="Quevedo R.M."/>
            <person name="Li J."/>
            <person name="Roos S."/>
            <person name="Gaenzle M.G."/>
            <person name="Walter J."/>
        </authorList>
    </citation>
    <scope>NUCLEOTIDE SEQUENCE [LARGE SCALE GENOMIC DNA]</scope>
    <source>
        <strain evidence="1 2">STM2_1</strain>
    </source>
</reference>
<dbReference type="Gene3D" id="3.30.720.20">
    <property type="entry name" value="Protein of unknown function DUF1797"/>
    <property type="match status" value="1"/>
</dbReference>
<sequence>MKESELLVIIKRLNAMQNDYSKNRQKRTFEKFGIPLCDVTYLHDSQEFIFVRYRPYERFRFDDIDLVAIEVFDCLYDLENTF</sequence>
<dbReference type="SUPFAM" id="SSF143567">
    <property type="entry name" value="YkuJ-like"/>
    <property type="match status" value="1"/>
</dbReference>
<name>A0A7W3UMZ4_9LACO</name>
<dbReference type="Pfam" id="PF08796">
    <property type="entry name" value="DUF1797"/>
    <property type="match status" value="1"/>
</dbReference>
<protein>
    <submittedName>
        <fullName evidence="1">YkuJ family protein</fullName>
    </submittedName>
</protein>
<gene>
    <name evidence="1" type="ORF">H5S09_08105</name>
</gene>
<evidence type="ECO:0000313" key="2">
    <source>
        <dbReference type="Proteomes" id="UP000517106"/>
    </source>
</evidence>
<keyword evidence="2" id="KW-1185">Reference proteome</keyword>
<proteinExistence type="predicted"/>
<dbReference type="RefSeq" id="WP_182596609.1">
    <property type="nucleotide sequence ID" value="NZ_JACIVA010000051.1"/>
</dbReference>
<dbReference type="Proteomes" id="UP000517106">
    <property type="component" value="Unassembled WGS sequence"/>
</dbReference>